<evidence type="ECO:0000313" key="1">
    <source>
        <dbReference type="EMBL" id="MCL1046826.1"/>
    </source>
</evidence>
<dbReference type="EMBL" id="JAKIKU010000009">
    <property type="protein sequence ID" value="MCL1046826.1"/>
    <property type="molecule type" value="Genomic_DNA"/>
</dbReference>
<evidence type="ECO:0000313" key="2">
    <source>
        <dbReference type="Proteomes" id="UP001202134"/>
    </source>
</evidence>
<comment type="caution">
    <text evidence="1">The sequence shown here is derived from an EMBL/GenBank/DDBJ whole genome shotgun (WGS) entry which is preliminary data.</text>
</comment>
<proteinExistence type="predicted"/>
<dbReference type="RefSeq" id="WP_248956379.1">
    <property type="nucleotide sequence ID" value="NZ_JAKIKU010000009.1"/>
</dbReference>
<dbReference type="Proteomes" id="UP001202134">
    <property type="component" value="Unassembled WGS sequence"/>
</dbReference>
<organism evidence="1 2">
    <name type="scientific">Shewanella electrodiphila</name>
    <dbReference type="NCBI Taxonomy" id="934143"/>
    <lineage>
        <taxon>Bacteria</taxon>
        <taxon>Pseudomonadati</taxon>
        <taxon>Pseudomonadota</taxon>
        <taxon>Gammaproteobacteria</taxon>
        <taxon>Alteromonadales</taxon>
        <taxon>Shewanellaceae</taxon>
        <taxon>Shewanella</taxon>
    </lineage>
</organism>
<reference evidence="1 2" key="1">
    <citation type="submission" date="2022-01" db="EMBL/GenBank/DDBJ databases">
        <title>Whole genome-based taxonomy of the Shewanellaceae.</title>
        <authorList>
            <person name="Martin-Rodriguez A.J."/>
        </authorList>
    </citation>
    <scope>NUCLEOTIDE SEQUENCE [LARGE SCALE GENOMIC DNA]</scope>
    <source>
        <strain evidence="1 2">DSM 24955</strain>
    </source>
</reference>
<keyword evidence="2" id="KW-1185">Reference proteome</keyword>
<protein>
    <submittedName>
        <fullName evidence="1">Uncharacterized protein</fullName>
    </submittedName>
</protein>
<sequence>MTSKAQPQFGKVTIIGNANGDWQAATHGYTIIFNGTIASGDNIINICNGPYAGSTEDFVVTGPHSDWLTTNLSIVARELELKLKCWPSSGLVSFVLFSRLNCELALERMSLLPSLKRSEDMSLKQHLPCVVHNWLGERRIAIEVHQQSNAQQAMWPALLLNETAARKTDFQTQKSSRVTQVIPITDSIQHQIHDPYQLMIELTLQNQSSHAALNNLRYLNQLPQSAWLAAVTQQKLLDVEQVFFDQYPEKLSGFWYLSDNEASTWLDKIRFNLALCQQHLSGYQ</sequence>
<name>A0ABT0KTE4_9GAMM</name>
<gene>
    <name evidence="1" type="ORF">L2737_16065</name>
</gene>
<accession>A0ABT0KTE4</accession>